<reference evidence="2" key="1">
    <citation type="submission" date="2023-07" db="EMBL/GenBank/DDBJ databases">
        <title>Two novel species in the genus Flavivirga.</title>
        <authorList>
            <person name="Kwon K."/>
        </authorList>
    </citation>
    <scope>NUCLEOTIDE SEQUENCE</scope>
    <source>
        <strain evidence="2">KACC 14158</strain>
    </source>
</reference>
<evidence type="ECO:0008006" key="4">
    <source>
        <dbReference type="Google" id="ProtNLM"/>
    </source>
</evidence>
<keyword evidence="3" id="KW-1185">Reference proteome</keyword>
<evidence type="ECO:0000313" key="3">
    <source>
        <dbReference type="Proteomes" id="UP001176806"/>
    </source>
</evidence>
<evidence type="ECO:0000313" key="2">
    <source>
        <dbReference type="EMBL" id="MDO5977264.1"/>
    </source>
</evidence>
<proteinExistence type="predicted"/>
<keyword evidence="1" id="KW-0472">Membrane</keyword>
<feature type="transmembrane region" description="Helical" evidence="1">
    <location>
        <begin position="30"/>
        <end position="49"/>
    </location>
</feature>
<keyword evidence="1" id="KW-0812">Transmembrane</keyword>
<organism evidence="2 3">
    <name type="scientific">Flavivirga jejuensis</name>
    <dbReference type="NCBI Taxonomy" id="870487"/>
    <lineage>
        <taxon>Bacteria</taxon>
        <taxon>Pseudomonadati</taxon>
        <taxon>Bacteroidota</taxon>
        <taxon>Flavobacteriia</taxon>
        <taxon>Flavobacteriales</taxon>
        <taxon>Flavobacteriaceae</taxon>
        <taxon>Flavivirga</taxon>
    </lineage>
</organism>
<dbReference type="Proteomes" id="UP001176806">
    <property type="component" value="Unassembled WGS sequence"/>
</dbReference>
<feature type="transmembrane region" description="Helical" evidence="1">
    <location>
        <begin position="56"/>
        <end position="73"/>
    </location>
</feature>
<sequence length="359" mass="41686">MSKDLPQIEQLEEVDLGQLFKLKENAFSNFFHLIGNVFNKLLAAFAWLVFFVKKHIIKLFIAGITGVILGIVLEKTSEPIYRSHITVKQNYKTGEYLYNTISYYNDLVKQDKSALESILGITSDETRSILNFEIEPASGENRKLQEFDKYLQTLDTTLAKTLDYKAFLKNSEDYHHQYQQITIKAKEQNNFKMVFLSIMANINSNAYFKREQRKDLKELTDKASAISKALVKSDTLLAVYQRAIIKLAENNKEPQSKITIDANNGNESSTKEFELYNKELELRQQLVEIQRRIDDKEHIIEITSSKQNSGTIENKKELLGNMLSPKLYYATILTMFTFIVLLWLNFVRLIKKKKSNYKI</sequence>
<feature type="transmembrane region" description="Helical" evidence="1">
    <location>
        <begin position="327"/>
        <end position="350"/>
    </location>
</feature>
<accession>A0ABT8WVY9</accession>
<name>A0ABT8WVY9_9FLAO</name>
<gene>
    <name evidence="2" type="ORF">Q4Q40_23995</name>
</gene>
<evidence type="ECO:0000256" key="1">
    <source>
        <dbReference type="SAM" id="Phobius"/>
    </source>
</evidence>
<keyword evidence="1" id="KW-1133">Transmembrane helix</keyword>
<comment type="caution">
    <text evidence="2">The sequence shown here is derived from an EMBL/GenBank/DDBJ whole genome shotgun (WGS) entry which is preliminary data.</text>
</comment>
<dbReference type="EMBL" id="JAUOEL010000026">
    <property type="protein sequence ID" value="MDO5977264.1"/>
    <property type="molecule type" value="Genomic_DNA"/>
</dbReference>
<protein>
    <recommendedName>
        <fullName evidence="4">Subunit length determinant protein</fullName>
    </recommendedName>
</protein>
<dbReference type="RefSeq" id="WP_303304591.1">
    <property type="nucleotide sequence ID" value="NZ_BAABDA010000015.1"/>
</dbReference>